<gene>
    <name evidence="2" type="ORF">PMAYCL1PPCAC_00491</name>
</gene>
<evidence type="ECO:0000313" key="2">
    <source>
        <dbReference type="EMBL" id="GMR30296.1"/>
    </source>
</evidence>
<organism evidence="2 3">
    <name type="scientific">Pristionchus mayeri</name>
    <dbReference type="NCBI Taxonomy" id="1317129"/>
    <lineage>
        <taxon>Eukaryota</taxon>
        <taxon>Metazoa</taxon>
        <taxon>Ecdysozoa</taxon>
        <taxon>Nematoda</taxon>
        <taxon>Chromadorea</taxon>
        <taxon>Rhabditida</taxon>
        <taxon>Rhabditina</taxon>
        <taxon>Diplogasteromorpha</taxon>
        <taxon>Diplogasteroidea</taxon>
        <taxon>Neodiplogasteridae</taxon>
        <taxon>Pristionchus</taxon>
    </lineage>
</organism>
<dbReference type="EMBL" id="BTRK01000001">
    <property type="protein sequence ID" value="GMR30296.1"/>
    <property type="molecule type" value="Genomic_DNA"/>
</dbReference>
<feature type="compositionally biased region" description="Low complexity" evidence="1">
    <location>
        <begin position="11"/>
        <end position="24"/>
    </location>
</feature>
<accession>A0AAN4Z0J9</accession>
<evidence type="ECO:0000256" key="1">
    <source>
        <dbReference type="SAM" id="MobiDB-lite"/>
    </source>
</evidence>
<name>A0AAN4Z0J9_9BILA</name>
<keyword evidence="3" id="KW-1185">Reference proteome</keyword>
<sequence length="132" mass="14495">ELLLKPTGKKSSAAAGASVSAESAAQKKTITFASEAEKQQLLEKFGASDADPSLPDFLLSDAHLWAWNLVDFYLRMCNEYSYSKIPILPVPGTITQSVDEDLAKARKTTENMNVLFNELIRCIEKKPVGALF</sequence>
<feature type="region of interest" description="Disordered" evidence="1">
    <location>
        <begin position="1"/>
        <end position="24"/>
    </location>
</feature>
<proteinExistence type="predicted"/>
<feature type="non-terminal residue" evidence="2">
    <location>
        <position position="1"/>
    </location>
</feature>
<protein>
    <submittedName>
        <fullName evidence="2">Uncharacterized protein</fullName>
    </submittedName>
</protein>
<evidence type="ECO:0000313" key="3">
    <source>
        <dbReference type="Proteomes" id="UP001328107"/>
    </source>
</evidence>
<reference evidence="3" key="1">
    <citation type="submission" date="2022-10" db="EMBL/GenBank/DDBJ databases">
        <title>Genome assembly of Pristionchus species.</title>
        <authorList>
            <person name="Yoshida K."/>
            <person name="Sommer R.J."/>
        </authorList>
    </citation>
    <scope>NUCLEOTIDE SEQUENCE [LARGE SCALE GENOMIC DNA]</scope>
    <source>
        <strain evidence="3">RS5460</strain>
    </source>
</reference>
<dbReference type="Proteomes" id="UP001328107">
    <property type="component" value="Unassembled WGS sequence"/>
</dbReference>
<comment type="caution">
    <text evidence="2">The sequence shown here is derived from an EMBL/GenBank/DDBJ whole genome shotgun (WGS) entry which is preliminary data.</text>
</comment>
<dbReference type="AlphaFoldDB" id="A0AAN4Z0J9"/>